<dbReference type="InParanoid" id="A0A0D0AN25"/>
<keyword evidence="1" id="KW-1133">Transmembrane helix</keyword>
<feature type="transmembrane region" description="Helical" evidence="1">
    <location>
        <begin position="20"/>
        <end position="40"/>
    </location>
</feature>
<evidence type="ECO:0000313" key="3">
    <source>
        <dbReference type="EMBL" id="KIK43246.1"/>
    </source>
</evidence>
<feature type="transmembrane region" description="Helical" evidence="1">
    <location>
        <begin position="118"/>
        <end position="142"/>
    </location>
</feature>
<dbReference type="Proteomes" id="UP000054485">
    <property type="component" value="Unassembled WGS sequence"/>
</dbReference>
<reference evidence="3 4" key="1">
    <citation type="submission" date="2014-04" db="EMBL/GenBank/DDBJ databases">
        <authorList>
            <consortium name="DOE Joint Genome Institute"/>
            <person name="Kuo A."/>
            <person name="Ruytinx J."/>
            <person name="Rineau F."/>
            <person name="Colpaert J."/>
            <person name="Kohler A."/>
            <person name="Nagy L.G."/>
            <person name="Floudas D."/>
            <person name="Copeland A."/>
            <person name="Barry K.W."/>
            <person name="Cichocki N."/>
            <person name="Veneault-Fourrey C."/>
            <person name="LaButti K."/>
            <person name="Lindquist E.A."/>
            <person name="Lipzen A."/>
            <person name="Lundell T."/>
            <person name="Morin E."/>
            <person name="Murat C."/>
            <person name="Sun H."/>
            <person name="Tunlid A."/>
            <person name="Henrissat B."/>
            <person name="Grigoriev I.V."/>
            <person name="Hibbett D.S."/>
            <person name="Martin F."/>
            <person name="Nordberg H.P."/>
            <person name="Cantor M.N."/>
            <person name="Hua S.X."/>
        </authorList>
    </citation>
    <scope>NUCLEOTIDE SEQUENCE [LARGE SCALE GENOMIC DNA]</scope>
    <source>
        <strain evidence="3 4">UH-Slu-Lm8-n1</strain>
    </source>
</reference>
<feature type="transmembrane region" description="Helical" evidence="1">
    <location>
        <begin position="163"/>
        <end position="184"/>
    </location>
</feature>
<reference evidence="4" key="2">
    <citation type="submission" date="2015-01" db="EMBL/GenBank/DDBJ databases">
        <title>Evolutionary Origins and Diversification of the Mycorrhizal Mutualists.</title>
        <authorList>
            <consortium name="DOE Joint Genome Institute"/>
            <consortium name="Mycorrhizal Genomics Consortium"/>
            <person name="Kohler A."/>
            <person name="Kuo A."/>
            <person name="Nagy L.G."/>
            <person name="Floudas D."/>
            <person name="Copeland A."/>
            <person name="Barry K.W."/>
            <person name="Cichocki N."/>
            <person name="Veneault-Fourrey C."/>
            <person name="LaButti K."/>
            <person name="Lindquist E.A."/>
            <person name="Lipzen A."/>
            <person name="Lundell T."/>
            <person name="Morin E."/>
            <person name="Murat C."/>
            <person name="Riley R."/>
            <person name="Ohm R."/>
            <person name="Sun H."/>
            <person name="Tunlid A."/>
            <person name="Henrissat B."/>
            <person name="Grigoriev I.V."/>
            <person name="Hibbett D.S."/>
            <person name="Martin F."/>
        </authorList>
    </citation>
    <scope>NUCLEOTIDE SEQUENCE [LARGE SCALE GENOMIC DNA]</scope>
    <source>
        <strain evidence="4">UH-Slu-Lm8-n1</strain>
    </source>
</reference>
<feature type="domain" description="DUF6533" evidence="2">
    <location>
        <begin position="23"/>
        <end position="67"/>
    </location>
</feature>
<dbReference type="EMBL" id="KN835217">
    <property type="protein sequence ID" value="KIK43246.1"/>
    <property type="molecule type" value="Genomic_DNA"/>
</dbReference>
<evidence type="ECO:0000259" key="2">
    <source>
        <dbReference type="Pfam" id="PF20151"/>
    </source>
</evidence>
<dbReference type="HOGENOM" id="CLU_057751_0_0_1"/>
<proteinExistence type="predicted"/>
<evidence type="ECO:0000313" key="4">
    <source>
        <dbReference type="Proteomes" id="UP000054485"/>
    </source>
</evidence>
<keyword evidence="1" id="KW-0472">Membrane</keyword>
<keyword evidence="1" id="KW-0812">Transmembrane</keyword>
<feature type="transmembrane region" description="Helical" evidence="1">
    <location>
        <begin position="204"/>
        <end position="222"/>
    </location>
</feature>
<sequence>MTVVSNDPAYLPFISGINLWDNFIVVCASVVVYDWVLTFGQEVELVWMQRWSFMTVLYICVRYMGILFSVAITLILLACTITTVIIMVMADSGVSAEEHILDGRRMCLSDPDPDQVDLIYESLISTAIWEILASVLAFWIVIKHFRELRNSATGSILGDCFTVLIKSHAFYFVAFIVVACFSLGALSPNITYSSTLGSNLYNGVLQIATVLQMFVLGPRLILSLREYNAKLVARSDEETGMTSIYFQAGSDALAGGEV</sequence>
<protein>
    <recommendedName>
        <fullName evidence="2">DUF6533 domain-containing protein</fullName>
    </recommendedName>
</protein>
<gene>
    <name evidence="3" type="ORF">CY34DRAFT_11845</name>
</gene>
<feature type="transmembrane region" description="Helical" evidence="1">
    <location>
        <begin position="61"/>
        <end position="89"/>
    </location>
</feature>
<dbReference type="InterPro" id="IPR045340">
    <property type="entry name" value="DUF6533"/>
</dbReference>
<accession>A0A0D0AN25</accession>
<name>A0A0D0AN25_9AGAM</name>
<dbReference type="AlphaFoldDB" id="A0A0D0AN25"/>
<dbReference type="OrthoDB" id="2641865at2759"/>
<organism evidence="3 4">
    <name type="scientific">Suillus luteus UH-Slu-Lm8-n1</name>
    <dbReference type="NCBI Taxonomy" id="930992"/>
    <lineage>
        <taxon>Eukaryota</taxon>
        <taxon>Fungi</taxon>
        <taxon>Dikarya</taxon>
        <taxon>Basidiomycota</taxon>
        <taxon>Agaricomycotina</taxon>
        <taxon>Agaricomycetes</taxon>
        <taxon>Agaricomycetidae</taxon>
        <taxon>Boletales</taxon>
        <taxon>Suillineae</taxon>
        <taxon>Suillaceae</taxon>
        <taxon>Suillus</taxon>
    </lineage>
</organism>
<evidence type="ECO:0000256" key="1">
    <source>
        <dbReference type="SAM" id="Phobius"/>
    </source>
</evidence>
<keyword evidence="4" id="KW-1185">Reference proteome</keyword>
<dbReference type="Pfam" id="PF20151">
    <property type="entry name" value="DUF6533"/>
    <property type="match status" value="1"/>
</dbReference>